<dbReference type="Proteomes" id="UP000236919">
    <property type="component" value="Unassembled WGS sequence"/>
</dbReference>
<name>A0A2S4MD97_9HYPH</name>
<organism evidence="1 2">
    <name type="scientific">Bosea psychrotolerans</name>
    <dbReference type="NCBI Taxonomy" id="1871628"/>
    <lineage>
        <taxon>Bacteria</taxon>
        <taxon>Pseudomonadati</taxon>
        <taxon>Pseudomonadota</taxon>
        <taxon>Alphaproteobacteria</taxon>
        <taxon>Hyphomicrobiales</taxon>
        <taxon>Boseaceae</taxon>
        <taxon>Bosea</taxon>
    </lineage>
</organism>
<dbReference type="InterPro" id="IPR012337">
    <property type="entry name" value="RNaseH-like_sf"/>
</dbReference>
<dbReference type="AlphaFoldDB" id="A0A2S4MD97"/>
<reference evidence="1 2" key="1">
    <citation type="submission" date="2018-01" db="EMBL/GenBank/DDBJ databases">
        <title>Genomic Encyclopedia of Type Strains, Phase III (KMG-III): the genomes of soil and plant-associated and newly described type strains.</title>
        <authorList>
            <person name="Whitman W."/>
        </authorList>
    </citation>
    <scope>NUCLEOTIDE SEQUENCE [LARGE SCALE GENOMIC DNA]</scope>
    <source>
        <strain evidence="1 2">1131</strain>
    </source>
</reference>
<evidence type="ECO:0000313" key="2">
    <source>
        <dbReference type="Proteomes" id="UP000236919"/>
    </source>
</evidence>
<accession>A0A2S4MD97</accession>
<sequence length="84" mass="9235">MPGDAALLEACYARLEGKTARQKNPHPKGSLAYAAWVCARLGGWTGYYGKPGPIVMLEGWLEFQAMKRGLNLIQPHLKASKHNV</sequence>
<protein>
    <submittedName>
        <fullName evidence="1">Uncharacterized protein</fullName>
    </submittedName>
</protein>
<gene>
    <name evidence="1" type="ORF">CYD53_105367</name>
</gene>
<dbReference type="EMBL" id="PQFZ01000005">
    <property type="protein sequence ID" value="POR52702.1"/>
    <property type="molecule type" value="Genomic_DNA"/>
</dbReference>
<dbReference type="SUPFAM" id="SSF53098">
    <property type="entry name" value="Ribonuclease H-like"/>
    <property type="match status" value="1"/>
</dbReference>
<comment type="caution">
    <text evidence="1">The sequence shown here is derived from an EMBL/GenBank/DDBJ whole genome shotgun (WGS) entry which is preliminary data.</text>
</comment>
<dbReference type="InterPro" id="IPR014737">
    <property type="entry name" value="Transposase_Tn5-like_C"/>
</dbReference>
<proteinExistence type="predicted"/>
<keyword evidence="2" id="KW-1185">Reference proteome</keyword>
<dbReference type="Gene3D" id="1.10.740.10">
    <property type="entry name" value="Transferase Inhibitor Protein From Tn5, Chain"/>
    <property type="match status" value="1"/>
</dbReference>
<evidence type="ECO:0000313" key="1">
    <source>
        <dbReference type="EMBL" id="POR52702.1"/>
    </source>
</evidence>